<dbReference type="EMBL" id="MDYQ01000004">
    <property type="protein sequence ID" value="PRP89280.1"/>
    <property type="molecule type" value="Genomic_DNA"/>
</dbReference>
<dbReference type="InParanoid" id="A0A2P6NZA3"/>
<organism evidence="1 2">
    <name type="scientific">Planoprotostelium fungivorum</name>
    <dbReference type="NCBI Taxonomy" id="1890364"/>
    <lineage>
        <taxon>Eukaryota</taxon>
        <taxon>Amoebozoa</taxon>
        <taxon>Evosea</taxon>
        <taxon>Variosea</taxon>
        <taxon>Cavosteliida</taxon>
        <taxon>Cavosteliaceae</taxon>
        <taxon>Planoprotostelium</taxon>
    </lineage>
</organism>
<evidence type="ECO:0000313" key="2">
    <source>
        <dbReference type="Proteomes" id="UP000241769"/>
    </source>
</evidence>
<sequence length="193" mass="21294">MQTLCPIYGLSTRCDLYLVVVQRMEVVIAGGITPKGRYKISVAAMVDRSSFGCGLAVSITLSNATAGVSGPFGRRRLLFGDPQFFAINFTIKCSICSYQFSRLIALGTPGHPTKLIFLSGERVNTGACEGASYKDEFSIALKLTFVHRSNNQKIRKCKIIVWKHKQRGKSLVVQKIKGWVDTNGSILLFPIDR</sequence>
<gene>
    <name evidence="1" type="ORF">PROFUN_02154</name>
</gene>
<dbReference type="AlphaFoldDB" id="A0A2P6NZA3"/>
<name>A0A2P6NZA3_9EUKA</name>
<evidence type="ECO:0000313" key="1">
    <source>
        <dbReference type="EMBL" id="PRP89280.1"/>
    </source>
</evidence>
<reference evidence="1 2" key="1">
    <citation type="journal article" date="2018" name="Genome Biol. Evol.">
        <title>Multiple Roots of Fruiting Body Formation in Amoebozoa.</title>
        <authorList>
            <person name="Hillmann F."/>
            <person name="Forbes G."/>
            <person name="Novohradska S."/>
            <person name="Ferling I."/>
            <person name="Riege K."/>
            <person name="Groth M."/>
            <person name="Westermann M."/>
            <person name="Marz M."/>
            <person name="Spaller T."/>
            <person name="Winckler T."/>
            <person name="Schaap P."/>
            <person name="Glockner G."/>
        </authorList>
    </citation>
    <scope>NUCLEOTIDE SEQUENCE [LARGE SCALE GENOMIC DNA]</scope>
    <source>
        <strain evidence="1 2">Jena</strain>
    </source>
</reference>
<comment type="caution">
    <text evidence="1">The sequence shown here is derived from an EMBL/GenBank/DDBJ whole genome shotgun (WGS) entry which is preliminary data.</text>
</comment>
<accession>A0A2P6NZA3</accession>
<keyword evidence="2" id="KW-1185">Reference proteome</keyword>
<proteinExistence type="predicted"/>
<dbReference type="Proteomes" id="UP000241769">
    <property type="component" value="Unassembled WGS sequence"/>
</dbReference>
<protein>
    <submittedName>
        <fullName evidence="1">Uncharacterized protein</fullName>
    </submittedName>
</protein>